<reference evidence="3 4" key="1">
    <citation type="submission" date="2016-11" db="EMBL/GenBank/DDBJ databases">
        <authorList>
            <person name="Jaros S."/>
            <person name="Januszkiewicz K."/>
            <person name="Wedrychowicz H."/>
        </authorList>
    </citation>
    <scope>NUCLEOTIDE SEQUENCE [LARGE SCALE GENOMIC DNA]</scope>
    <source>
        <strain evidence="3 4">GAS95</strain>
    </source>
</reference>
<evidence type="ECO:0000313" key="4">
    <source>
        <dbReference type="Proteomes" id="UP000185151"/>
    </source>
</evidence>
<name>A0A1N6L0A1_9BURK</name>
<dbReference type="AlphaFoldDB" id="A0A1N6L0A1"/>
<dbReference type="Gene3D" id="2.60.40.3310">
    <property type="match status" value="1"/>
</dbReference>
<dbReference type="InterPro" id="IPR054160">
    <property type="entry name" value="MrkD_recept-bd"/>
</dbReference>
<proteinExistence type="predicted"/>
<dbReference type="EMBL" id="FSRU01000002">
    <property type="protein sequence ID" value="SIO62208.1"/>
    <property type="molecule type" value="Genomic_DNA"/>
</dbReference>
<keyword evidence="1" id="KW-0732">Signal</keyword>
<evidence type="ECO:0000313" key="3">
    <source>
        <dbReference type="EMBL" id="SIO62208.1"/>
    </source>
</evidence>
<accession>A0A1N6L0A1</accession>
<feature type="chain" id="PRO_5013065730" description="MrkD-like receptor binding domain-containing protein" evidence="1">
    <location>
        <begin position="32"/>
        <end position="324"/>
    </location>
</feature>
<sequence>MQVHVRLCARLFRCLSVLAALVCSGAQSAYADCVSNGINLPLDLTLPSANIAVSPSLPLGATLGSVRVAAPQNIPFACSGTSNTREARFVMAAIPVTDFAGVYRTNLAGVGMRISVSGGSFAGIDDGPRLAPYKVPLPHEASHLTGFALQVDFIKTGLVQNGTLAAGKLVSVLVGGAELVDVAIPSDAVVFAANQCDAVRVGGAVATGIGSGGAFTDESIAVGFGCNPGIGVMVQLNQGYVYGSAPLLTHDNPDRKVAAAPDGAFVHHADRRLPDPNSIDAINSGPSFNSGAFDSNASGSGSLSGNTFGGNAFDGSSRAMDFRR</sequence>
<organism evidence="3 4">
    <name type="scientific">Paraburkholderia phenazinium</name>
    <dbReference type="NCBI Taxonomy" id="60549"/>
    <lineage>
        <taxon>Bacteria</taxon>
        <taxon>Pseudomonadati</taxon>
        <taxon>Pseudomonadota</taxon>
        <taxon>Betaproteobacteria</taxon>
        <taxon>Burkholderiales</taxon>
        <taxon>Burkholderiaceae</taxon>
        <taxon>Paraburkholderia</taxon>
    </lineage>
</organism>
<dbReference type="Pfam" id="PF22003">
    <property type="entry name" value="MrkDrd"/>
    <property type="match status" value="1"/>
</dbReference>
<feature type="signal peptide" evidence="1">
    <location>
        <begin position="1"/>
        <end position="31"/>
    </location>
</feature>
<evidence type="ECO:0000256" key="1">
    <source>
        <dbReference type="SAM" id="SignalP"/>
    </source>
</evidence>
<evidence type="ECO:0000259" key="2">
    <source>
        <dbReference type="Pfam" id="PF22003"/>
    </source>
</evidence>
<feature type="domain" description="MrkD-like receptor binding" evidence="2">
    <location>
        <begin position="50"/>
        <end position="169"/>
    </location>
</feature>
<gene>
    <name evidence="3" type="ORF">SAMN05444165_5466</name>
</gene>
<protein>
    <recommendedName>
        <fullName evidence="2">MrkD-like receptor binding domain-containing protein</fullName>
    </recommendedName>
</protein>
<dbReference type="Proteomes" id="UP000185151">
    <property type="component" value="Unassembled WGS sequence"/>
</dbReference>
<keyword evidence="4" id="KW-1185">Reference proteome</keyword>